<dbReference type="Pfam" id="PF00072">
    <property type="entry name" value="Response_reg"/>
    <property type="match status" value="1"/>
</dbReference>
<evidence type="ECO:0000313" key="3">
    <source>
        <dbReference type="EMBL" id="MFD2907588.1"/>
    </source>
</evidence>
<evidence type="ECO:0000313" key="4">
    <source>
        <dbReference type="Proteomes" id="UP001597549"/>
    </source>
</evidence>
<protein>
    <submittedName>
        <fullName evidence="3">Response regulator</fullName>
    </submittedName>
</protein>
<comment type="caution">
    <text evidence="3">The sequence shown here is derived from an EMBL/GenBank/DDBJ whole genome shotgun (WGS) entry which is preliminary data.</text>
</comment>
<dbReference type="PROSITE" id="PS50110">
    <property type="entry name" value="RESPONSE_REGULATORY"/>
    <property type="match status" value="1"/>
</dbReference>
<dbReference type="InterPro" id="IPR001789">
    <property type="entry name" value="Sig_transdc_resp-reg_receiver"/>
</dbReference>
<feature type="domain" description="Response regulatory" evidence="2">
    <location>
        <begin position="3"/>
        <end position="124"/>
    </location>
</feature>
<dbReference type="InterPro" id="IPR052893">
    <property type="entry name" value="TCS_response_regulator"/>
</dbReference>
<feature type="modified residue" description="4-aspartylphosphate" evidence="1">
    <location>
        <position position="57"/>
    </location>
</feature>
<gene>
    <name evidence="3" type="ORF">ACFSX9_02455</name>
</gene>
<keyword evidence="4" id="KW-1185">Reference proteome</keyword>
<dbReference type="PANTHER" id="PTHR44520:SF2">
    <property type="entry name" value="RESPONSE REGULATOR RCP1"/>
    <property type="match status" value="1"/>
</dbReference>
<reference evidence="4" key="1">
    <citation type="journal article" date="2019" name="Int. J. Syst. Evol. Microbiol.">
        <title>The Global Catalogue of Microorganisms (GCM) 10K type strain sequencing project: providing services to taxonomists for standard genome sequencing and annotation.</title>
        <authorList>
            <consortium name="The Broad Institute Genomics Platform"/>
            <consortium name="The Broad Institute Genome Sequencing Center for Infectious Disease"/>
            <person name="Wu L."/>
            <person name="Ma J."/>
        </authorList>
    </citation>
    <scope>NUCLEOTIDE SEQUENCE [LARGE SCALE GENOMIC DNA]</scope>
    <source>
        <strain evidence="4">KCTC 52644</strain>
    </source>
</reference>
<evidence type="ECO:0000256" key="1">
    <source>
        <dbReference type="PROSITE-ProRule" id="PRU00169"/>
    </source>
</evidence>
<dbReference type="SUPFAM" id="SSF52172">
    <property type="entry name" value="CheY-like"/>
    <property type="match status" value="1"/>
</dbReference>
<keyword evidence="1" id="KW-0597">Phosphoprotein</keyword>
<dbReference type="SMART" id="SM00448">
    <property type="entry name" value="REC"/>
    <property type="match status" value="1"/>
</dbReference>
<sequence>MINILLADDDIDDCLFFQDALEDLLIQNNLVTVSDGVQLMSYLEDHITNPPDVLFLDLNMPCKSGHECLLEIKCNDSLKEIPIVIFSTSQNADVVSTLYENGAHYYIRKPGDFNILKKVIGEALFLLEHNNMKQPDFLDFIILS</sequence>
<dbReference type="Proteomes" id="UP001597549">
    <property type="component" value="Unassembled WGS sequence"/>
</dbReference>
<dbReference type="PANTHER" id="PTHR44520">
    <property type="entry name" value="RESPONSE REGULATOR RCP1-RELATED"/>
    <property type="match status" value="1"/>
</dbReference>
<name>A0ABW5Z4E7_9FLAO</name>
<dbReference type="EMBL" id="JBHUOL010000006">
    <property type="protein sequence ID" value="MFD2907588.1"/>
    <property type="molecule type" value="Genomic_DNA"/>
</dbReference>
<dbReference type="Gene3D" id="3.40.50.2300">
    <property type="match status" value="1"/>
</dbReference>
<dbReference type="InterPro" id="IPR011006">
    <property type="entry name" value="CheY-like_superfamily"/>
</dbReference>
<proteinExistence type="predicted"/>
<organism evidence="3 4">
    <name type="scientific">Flavobacterium ardleyense</name>
    <dbReference type="NCBI Taxonomy" id="2038737"/>
    <lineage>
        <taxon>Bacteria</taxon>
        <taxon>Pseudomonadati</taxon>
        <taxon>Bacteroidota</taxon>
        <taxon>Flavobacteriia</taxon>
        <taxon>Flavobacteriales</taxon>
        <taxon>Flavobacteriaceae</taxon>
        <taxon>Flavobacterium</taxon>
    </lineage>
</organism>
<evidence type="ECO:0000259" key="2">
    <source>
        <dbReference type="PROSITE" id="PS50110"/>
    </source>
</evidence>
<accession>A0ABW5Z4E7</accession>
<dbReference type="RefSeq" id="WP_379803950.1">
    <property type="nucleotide sequence ID" value="NZ_JBHUOL010000006.1"/>
</dbReference>